<name>G9YLC3_FLAPL</name>
<accession>G9YLC3</accession>
<gene>
    <name evidence="1" type="ORF">HMPREF0372_00288</name>
</gene>
<organism evidence="1 2">
    <name type="scientific">Flavonifractor plautii ATCC 29863</name>
    <dbReference type="NCBI Taxonomy" id="411475"/>
    <lineage>
        <taxon>Bacteria</taxon>
        <taxon>Bacillati</taxon>
        <taxon>Bacillota</taxon>
        <taxon>Clostridia</taxon>
        <taxon>Eubacteriales</taxon>
        <taxon>Oscillospiraceae</taxon>
        <taxon>Flavonifractor</taxon>
    </lineage>
</organism>
<comment type="caution">
    <text evidence="1">The sequence shown here is derived from an EMBL/GenBank/DDBJ whole genome shotgun (WGS) entry which is preliminary data.</text>
</comment>
<sequence>MLNGGHDHCGACCCGSCGALKLTQTEVDLRRLSAQIPSGSMVLTTKGQAVIE</sequence>
<protein>
    <submittedName>
        <fullName evidence="1">Uncharacterized protein</fullName>
    </submittedName>
</protein>
<dbReference type="AlphaFoldDB" id="G9YLC3"/>
<reference evidence="1 2" key="1">
    <citation type="submission" date="2011-08" db="EMBL/GenBank/DDBJ databases">
        <authorList>
            <person name="Weinstock G."/>
            <person name="Sodergren E."/>
            <person name="Clifton S."/>
            <person name="Fulton L."/>
            <person name="Fulton B."/>
            <person name="Courtney L."/>
            <person name="Fronick C."/>
            <person name="Harrison M."/>
            <person name="Strong C."/>
            <person name="Farmer C."/>
            <person name="Delahaunty K."/>
            <person name="Markovic C."/>
            <person name="Hall O."/>
            <person name="Minx P."/>
            <person name="Tomlinson C."/>
            <person name="Mitreva M."/>
            <person name="Hou S."/>
            <person name="Chen J."/>
            <person name="Wollam A."/>
            <person name="Pepin K.H."/>
            <person name="Johnson M."/>
            <person name="Bhonagiri V."/>
            <person name="Zhang X."/>
            <person name="Suruliraj S."/>
            <person name="Warren W."/>
            <person name="Chinwalla A."/>
            <person name="Mardis E.R."/>
            <person name="Wilson R.K."/>
        </authorList>
    </citation>
    <scope>NUCLEOTIDE SEQUENCE [LARGE SCALE GENOMIC DNA]</scope>
    <source>
        <strain evidence="1 2">ATCC 29863</strain>
    </source>
</reference>
<dbReference type="Proteomes" id="UP000004459">
    <property type="component" value="Unassembled WGS sequence"/>
</dbReference>
<evidence type="ECO:0000313" key="1">
    <source>
        <dbReference type="EMBL" id="EHM54788.1"/>
    </source>
</evidence>
<proteinExistence type="predicted"/>
<evidence type="ECO:0000313" key="2">
    <source>
        <dbReference type="Proteomes" id="UP000004459"/>
    </source>
</evidence>
<dbReference type="HOGENOM" id="CLU_3078568_0_0_9"/>
<dbReference type="EMBL" id="AGCK01000024">
    <property type="protein sequence ID" value="EHM54788.1"/>
    <property type="molecule type" value="Genomic_DNA"/>
</dbReference>